<dbReference type="AlphaFoldDB" id="A0A9Q1KRT6"/>
<dbReference type="InterPro" id="IPR001810">
    <property type="entry name" value="F-box_dom"/>
</dbReference>
<dbReference type="Gene3D" id="1.20.1280.50">
    <property type="match status" value="1"/>
</dbReference>
<dbReference type="PROSITE" id="PS50181">
    <property type="entry name" value="FBOX"/>
    <property type="match status" value="1"/>
</dbReference>
<proteinExistence type="predicted"/>
<feature type="domain" description="F-box" evidence="1">
    <location>
        <begin position="364"/>
        <end position="410"/>
    </location>
</feature>
<organism evidence="2 3">
    <name type="scientific">Carnegiea gigantea</name>
    <dbReference type="NCBI Taxonomy" id="171969"/>
    <lineage>
        <taxon>Eukaryota</taxon>
        <taxon>Viridiplantae</taxon>
        <taxon>Streptophyta</taxon>
        <taxon>Embryophyta</taxon>
        <taxon>Tracheophyta</taxon>
        <taxon>Spermatophyta</taxon>
        <taxon>Magnoliopsida</taxon>
        <taxon>eudicotyledons</taxon>
        <taxon>Gunneridae</taxon>
        <taxon>Pentapetalae</taxon>
        <taxon>Caryophyllales</taxon>
        <taxon>Cactineae</taxon>
        <taxon>Cactaceae</taxon>
        <taxon>Cactoideae</taxon>
        <taxon>Echinocereeae</taxon>
        <taxon>Carnegiea</taxon>
    </lineage>
</organism>
<dbReference type="OrthoDB" id="101791at2759"/>
<dbReference type="Proteomes" id="UP001153076">
    <property type="component" value="Unassembled WGS sequence"/>
</dbReference>
<comment type="caution">
    <text evidence="2">The sequence shown here is derived from an EMBL/GenBank/DDBJ whole genome shotgun (WGS) entry which is preliminary data.</text>
</comment>
<protein>
    <recommendedName>
        <fullName evidence="1">F-box domain-containing protein</fullName>
    </recommendedName>
</protein>
<evidence type="ECO:0000313" key="3">
    <source>
        <dbReference type="Proteomes" id="UP001153076"/>
    </source>
</evidence>
<dbReference type="PANTHER" id="PTHR47602">
    <property type="entry name" value="F-BOX PROTEIN SKIP22"/>
    <property type="match status" value="1"/>
</dbReference>
<dbReference type="InterPro" id="IPR036047">
    <property type="entry name" value="F-box-like_dom_sf"/>
</dbReference>
<dbReference type="EMBL" id="JAKOGI010000038">
    <property type="protein sequence ID" value="KAJ8447512.1"/>
    <property type="molecule type" value="Genomic_DNA"/>
</dbReference>
<dbReference type="SMART" id="SM00256">
    <property type="entry name" value="FBOX"/>
    <property type="match status" value="1"/>
</dbReference>
<dbReference type="Pfam" id="PF12937">
    <property type="entry name" value="F-box-like"/>
    <property type="match status" value="1"/>
</dbReference>
<dbReference type="CDD" id="cd22165">
    <property type="entry name" value="F-box_AtSKIP22-like"/>
    <property type="match status" value="1"/>
</dbReference>
<evidence type="ECO:0000259" key="1">
    <source>
        <dbReference type="PROSITE" id="PS50181"/>
    </source>
</evidence>
<name>A0A9Q1KRT6_9CARY</name>
<sequence>MKLRVRSLESKETHRIEVPNSCNLHQLKEAITLVLSPSSSSSLSAIDGTLLLSLNRKDELRGSSPDESLQSLGITSGDLIYYSCNPFAFSSQNPNLSTTQSNPNYQNQLIVDTQKPESSNSVELIDASDQNRELMGAQKECSSKLGDHDEKADNLVVLKKGEPGEVAQSIEKAKGSDDMEIDYDSVLEANSKFSVPSFLKQVFVKEVGDAADGGDHKLLVIAVHAVLLESGFVAYDPVSGMRVDGFHLHDEWPKSAFGLSLHYSLPELASSEVVETVVLKFQTLGRFLNIYGSVPKKGSGVHRVCLDESRFAPALSFILKNRDHPDSGKLYPNREIFEFWKIVKDGLSYPLLIDLCEKLGLILPPCFMRLPIELKLKILEALPATDIARVSCVASELHFIASNNDLWRLKYEEEFGIAADPQRDCQWKAKFSSAWEIRKKRKRICMPYPWREPLHFRPLFPGRRDPNFPGSGIVILAGLVLKPK</sequence>
<dbReference type="Gene3D" id="3.10.20.90">
    <property type="entry name" value="Phosphatidylinositol 3-kinase Catalytic Subunit, Chain A, domain 1"/>
    <property type="match status" value="1"/>
</dbReference>
<dbReference type="SUPFAM" id="SSF81383">
    <property type="entry name" value="F-box domain"/>
    <property type="match status" value="1"/>
</dbReference>
<dbReference type="Gene3D" id="3.40.1000.30">
    <property type="match status" value="1"/>
</dbReference>
<keyword evidence="3" id="KW-1185">Reference proteome</keyword>
<evidence type="ECO:0000313" key="2">
    <source>
        <dbReference type="EMBL" id="KAJ8447512.1"/>
    </source>
</evidence>
<dbReference type="PANTHER" id="PTHR47602:SF2">
    <property type="entry name" value="F-BOX PROTEIN SKIP22"/>
    <property type="match status" value="1"/>
</dbReference>
<reference evidence="2" key="1">
    <citation type="submission" date="2022-04" db="EMBL/GenBank/DDBJ databases">
        <title>Carnegiea gigantea Genome sequencing and assembly v2.</title>
        <authorList>
            <person name="Copetti D."/>
            <person name="Sanderson M.J."/>
            <person name="Burquez A."/>
            <person name="Wojciechowski M.F."/>
        </authorList>
    </citation>
    <scope>NUCLEOTIDE SEQUENCE</scope>
    <source>
        <strain evidence="2">SGP5-SGP5p</strain>
        <tissue evidence="2">Aerial part</tissue>
    </source>
</reference>
<gene>
    <name evidence="2" type="ORF">Cgig2_019506</name>
</gene>
<accession>A0A9Q1KRT6</accession>